<dbReference type="Pfam" id="PF04321">
    <property type="entry name" value="RmlD_sub_bind"/>
    <property type="match status" value="1"/>
</dbReference>
<dbReference type="InterPro" id="IPR005913">
    <property type="entry name" value="dTDP_dehydrorham_reduct"/>
</dbReference>
<dbReference type="InterPro" id="IPR036291">
    <property type="entry name" value="NAD(P)-bd_dom_sf"/>
</dbReference>
<keyword evidence="9" id="KW-1185">Reference proteome</keyword>
<evidence type="ECO:0000256" key="4">
    <source>
        <dbReference type="PIRSR" id="PIRSR600888-3"/>
    </source>
</evidence>
<dbReference type="SUPFAM" id="SSF51182">
    <property type="entry name" value="RmlC-like cupins"/>
    <property type="match status" value="1"/>
</dbReference>
<dbReference type="InterPro" id="IPR011051">
    <property type="entry name" value="RmlC_Cupin_sf"/>
</dbReference>
<dbReference type="Proteomes" id="UP000271272">
    <property type="component" value="Unassembled WGS sequence"/>
</dbReference>
<dbReference type="UniPathway" id="UPA00124"/>
<comment type="caution">
    <text evidence="8">The sequence shown here is derived from an EMBL/GenBank/DDBJ whole genome shotgun (WGS) entry which is preliminary data.</text>
</comment>
<dbReference type="EMBL" id="RQZC01000030">
    <property type="protein sequence ID" value="RRD23661.1"/>
    <property type="molecule type" value="Genomic_DNA"/>
</dbReference>
<comment type="pathway">
    <text evidence="5">Carbohydrate biosynthesis; dTDP-L-rhamnose biosynthesis.</text>
</comment>
<feature type="region of interest" description="Disordered" evidence="6">
    <location>
        <begin position="194"/>
        <end position="215"/>
    </location>
</feature>
<evidence type="ECO:0000256" key="1">
    <source>
        <dbReference type="ARBA" id="ARBA00010154"/>
    </source>
</evidence>
<feature type="compositionally biased region" description="Low complexity" evidence="6">
    <location>
        <begin position="196"/>
        <end position="215"/>
    </location>
</feature>
<feature type="active site" description="Proton acceptor" evidence="3">
    <location>
        <position position="71"/>
    </location>
</feature>
<dbReference type="GO" id="GO:0008831">
    <property type="term" value="F:dTDP-4-dehydrorhamnose reductase activity"/>
    <property type="evidence" value="ECO:0007669"/>
    <property type="project" value="UniProtKB-EC"/>
</dbReference>
<evidence type="ECO:0000259" key="7">
    <source>
        <dbReference type="Pfam" id="PF04321"/>
    </source>
</evidence>
<feature type="domain" description="RmlD-like substrate binding" evidence="7">
    <location>
        <begin position="222"/>
        <end position="500"/>
    </location>
</feature>
<dbReference type="PANTHER" id="PTHR10491:SF4">
    <property type="entry name" value="METHIONINE ADENOSYLTRANSFERASE 2 SUBUNIT BETA"/>
    <property type="match status" value="1"/>
</dbReference>
<evidence type="ECO:0000256" key="3">
    <source>
        <dbReference type="PIRSR" id="PIRSR600888-1"/>
    </source>
</evidence>
<dbReference type="Gene3D" id="3.40.50.720">
    <property type="entry name" value="NAD(P)-binding Rossmann-like Domain"/>
    <property type="match status" value="1"/>
</dbReference>
<name>A0A3P1UPH9_9ACTO</name>
<dbReference type="GO" id="GO:0019305">
    <property type="term" value="P:dTDP-rhamnose biosynthetic process"/>
    <property type="evidence" value="ECO:0007669"/>
    <property type="project" value="UniProtKB-UniPathway"/>
</dbReference>
<evidence type="ECO:0000256" key="6">
    <source>
        <dbReference type="SAM" id="MobiDB-lite"/>
    </source>
</evidence>
<dbReference type="InterPro" id="IPR014710">
    <property type="entry name" value="RmlC-like_jellyroll"/>
</dbReference>
<dbReference type="Pfam" id="PF00908">
    <property type="entry name" value="dTDP_sugar_isom"/>
    <property type="match status" value="1"/>
</dbReference>
<dbReference type="EC" id="1.1.1.133" evidence="5"/>
<organism evidence="8 9">
    <name type="scientific">Actinomyces bowdenii</name>
    <dbReference type="NCBI Taxonomy" id="131109"/>
    <lineage>
        <taxon>Bacteria</taxon>
        <taxon>Bacillati</taxon>
        <taxon>Actinomycetota</taxon>
        <taxon>Actinomycetes</taxon>
        <taxon>Actinomycetales</taxon>
        <taxon>Actinomycetaceae</taxon>
        <taxon>Actinomyces</taxon>
    </lineage>
</organism>
<dbReference type="GO" id="GO:0005829">
    <property type="term" value="C:cytosol"/>
    <property type="evidence" value="ECO:0007669"/>
    <property type="project" value="TreeGrafter"/>
</dbReference>
<dbReference type="AlphaFoldDB" id="A0A3P1UPH9"/>
<comment type="similarity">
    <text evidence="1">Belongs to the dTDP-4-dehydrorhamnose 3,5-epimerase family.</text>
</comment>
<dbReference type="Gene3D" id="2.60.120.10">
    <property type="entry name" value="Jelly Rolls"/>
    <property type="match status" value="1"/>
</dbReference>
<comment type="similarity">
    <text evidence="2 5">Belongs to the dTDP-4-dehydrorhamnose reductase family.</text>
</comment>
<sequence length="510" mass="54527">MTVQTAKPLGIETTPIPGFLRIDLTVHGDNRGWFKENWQREKMLALGLPDFGPVQNNISFNDETGVTRGIHAEPWDKYVSVATGRVFGAWVDLREGETFGAVYTCEIDPSVAVYVPRGVGNAYQTLEPGTAYTYLVNDHWSAEAQYTFLNLADETVAVPWPIPLSEAILSDKDRAHPRLEAVTPFPAALVAPRAEPTGGADAADPAGAADAAGAPTAPAGRRVLVTGAKGQLGRELMGRLPRAGFTATGVDLPEVDISDAAAMEATDWGAYDIIINAAAWTNVDGAETPEGRRLSWRANATGPANLARAAARHGLTLVHISSEYTFDGTAEIHTEDEDPSPLGVYGQSKAGGDAAVAAAPRHYLVRTSWVVGEGKNFVRTMASLAERGVEPKVVADQVGRLTFTTDLAEGIIHLLSTGAPWGTYNLSGEGEVVSWADVAKRVYELTGHSPESVTPITTEEYFAGQEVAPRPLCSTLDLSRIKATGFTPADSMRRLEDYVASLTQEAADRD</sequence>
<dbReference type="PANTHER" id="PTHR10491">
    <property type="entry name" value="DTDP-4-DEHYDRORHAMNOSE REDUCTASE"/>
    <property type="match status" value="1"/>
</dbReference>
<dbReference type="GO" id="GO:0008830">
    <property type="term" value="F:dTDP-4-dehydrorhamnose 3,5-epimerase activity"/>
    <property type="evidence" value="ECO:0007669"/>
    <property type="project" value="InterPro"/>
</dbReference>
<dbReference type="Gene3D" id="3.90.25.10">
    <property type="entry name" value="UDP-galactose 4-epimerase, domain 1"/>
    <property type="match status" value="1"/>
</dbReference>
<feature type="site" description="Participates in a stacking interaction with the thymidine ring of dTDP-4-oxo-6-deoxyglucose" evidence="4">
    <location>
        <position position="140"/>
    </location>
</feature>
<dbReference type="SUPFAM" id="SSF51735">
    <property type="entry name" value="NAD(P)-binding Rossmann-fold domains"/>
    <property type="match status" value="1"/>
</dbReference>
<gene>
    <name evidence="8" type="ORF">EII10_11825</name>
</gene>
<proteinExistence type="inferred from homology"/>
<dbReference type="InterPro" id="IPR029903">
    <property type="entry name" value="RmlD-like-bd"/>
</dbReference>
<dbReference type="CDD" id="cd05254">
    <property type="entry name" value="dTDP_HR_like_SDR_e"/>
    <property type="match status" value="1"/>
</dbReference>
<accession>A0A3P1UPH9</accession>
<evidence type="ECO:0000256" key="5">
    <source>
        <dbReference type="RuleBase" id="RU364082"/>
    </source>
</evidence>
<comment type="function">
    <text evidence="5">Catalyzes the reduction of dTDP-6-deoxy-L-lyxo-4-hexulose to yield dTDP-L-rhamnose.</text>
</comment>
<feature type="active site" description="Proton donor" evidence="3">
    <location>
        <position position="134"/>
    </location>
</feature>
<keyword evidence="5" id="KW-0560">Oxidoreductase</keyword>
<dbReference type="InterPro" id="IPR000888">
    <property type="entry name" value="RmlC-like"/>
</dbReference>
<reference evidence="8 9" key="1">
    <citation type="submission" date="2018-11" db="EMBL/GenBank/DDBJ databases">
        <title>Genomes From Bacteria Associated with the Canine Oral Cavity: a Test Case for Automated Genome-Based Taxonomic Assignment.</title>
        <authorList>
            <person name="Coil D.A."/>
            <person name="Jospin G."/>
            <person name="Darling A.E."/>
            <person name="Wallis C."/>
            <person name="Davis I.J."/>
            <person name="Harris S."/>
            <person name="Eisen J.A."/>
            <person name="Holcombe L.J."/>
            <person name="O'Flynn C."/>
        </authorList>
    </citation>
    <scope>NUCLEOTIDE SEQUENCE [LARGE SCALE GENOMIC DNA]</scope>
    <source>
        <strain evidence="8 9">OH5050</strain>
    </source>
</reference>
<protein>
    <recommendedName>
        <fullName evidence="5">dTDP-4-dehydrorhamnose reductase</fullName>
        <ecNumber evidence="5">1.1.1.133</ecNumber>
    </recommendedName>
</protein>
<evidence type="ECO:0000256" key="2">
    <source>
        <dbReference type="ARBA" id="ARBA00010944"/>
    </source>
</evidence>
<evidence type="ECO:0000313" key="9">
    <source>
        <dbReference type="Proteomes" id="UP000271272"/>
    </source>
</evidence>
<dbReference type="OrthoDB" id="9803892at2"/>
<evidence type="ECO:0000313" key="8">
    <source>
        <dbReference type="EMBL" id="RRD23661.1"/>
    </source>
</evidence>
<keyword evidence="5" id="KW-0521">NADP</keyword>
<dbReference type="RefSeq" id="WP_124934692.1">
    <property type="nucleotide sequence ID" value="NZ_RQZC01000030.1"/>
</dbReference>